<name>A0A830ZXK2_ERWAM</name>
<feature type="domain" description="RNA polymerase sigma-70" evidence="7">
    <location>
        <begin position="206"/>
        <end position="232"/>
    </location>
</feature>
<keyword evidence="5 6" id="KW-0804">Transcription</keyword>
<keyword evidence="1 6" id="KW-0963">Cytoplasm</keyword>
<dbReference type="Pfam" id="PF04542">
    <property type="entry name" value="Sigma70_r2"/>
    <property type="match status" value="1"/>
</dbReference>
<accession>A0A830ZXK2</accession>
<dbReference type="NCBIfam" id="TIGR02479">
    <property type="entry name" value="FliA_WhiG"/>
    <property type="match status" value="1"/>
</dbReference>
<dbReference type="SUPFAM" id="SSF88659">
    <property type="entry name" value="Sigma3 and sigma4 domains of RNA polymerase sigma factors"/>
    <property type="match status" value="2"/>
</dbReference>
<reference evidence="8 9" key="2">
    <citation type="submission" date="2013-04" db="EMBL/GenBank/DDBJ databases">
        <title>Comparative genomics of 12 strains of Erwinia amylovora identifies a pan-genome with a large conserved core and provides insights into host specificity.</title>
        <authorList>
            <person name="Mann R.A."/>
            <person name="Smits T.H.M."/>
            <person name="Buehlmann A."/>
            <person name="Blom J."/>
            <person name="Goesmann A."/>
            <person name="Frey J.E."/>
            <person name="Plummer K.M."/>
            <person name="Beer S.V."/>
            <person name="Luck J."/>
            <person name="Duffy B."/>
            <person name="Rodoni B."/>
        </authorList>
    </citation>
    <scope>NUCLEOTIDE SEQUENCE [LARGE SCALE GENOMIC DNA]</scope>
    <source>
        <strain evidence="9">CFBP 1232</strain>
    </source>
</reference>
<dbReference type="InterPro" id="IPR007627">
    <property type="entry name" value="RNA_pol_sigma70_r2"/>
</dbReference>
<dbReference type="InterPro" id="IPR028617">
    <property type="entry name" value="Sigma70_FliA"/>
</dbReference>
<comment type="similarity">
    <text evidence="6">Belongs to the sigma-70 factor family. FliA subfamily.</text>
</comment>
<dbReference type="InterPro" id="IPR007630">
    <property type="entry name" value="RNA_pol_sigma70_r4"/>
</dbReference>
<sequence length="243" mass="27543">MSGIYTPGGIEDKTILWGKYNHIVRQEALRLQKRLPASVELDDLIQAGSLGFLSAIDHFDPTKGVTLSAFLAQRIRWALMDELRERDWVPRRVRKHAREMTAVIQQLEQNKGGEASEADIATEMGVSVCELQQMLADTNSSQIYSLDELQEQFADSYETIDEENEALNPVHQAVQENLVGKIAEHISVIPEREQVILQLYYQQDLNMREIGAVLSLTETRVSQLHSLAIKRIRARMDALNGCE</sequence>
<evidence type="ECO:0000256" key="5">
    <source>
        <dbReference type="ARBA" id="ARBA00023163"/>
    </source>
</evidence>
<dbReference type="AlphaFoldDB" id="A0A830ZXK2"/>
<evidence type="ECO:0000259" key="7">
    <source>
        <dbReference type="PROSITE" id="PS00716"/>
    </source>
</evidence>
<dbReference type="Pfam" id="PF04539">
    <property type="entry name" value="Sigma70_r3"/>
    <property type="match status" value="1"/>
</dbReference>
<gene>
    <name evidence="8" type="primary">flia3</name>
    <name evidence="6" type="synonym">fliA</name>
    <name evidence="8" type="ORF">BN437_2757</name>
</gene>
<dbReference type="CDD" id="cd06171">
    <property type="entry name" value="Sigma70_r4"/>
    <property type="match status" value="1"/>
</dbReference>
<dbReference type="RefSeq" id="WP_004159235.1">
    <property type="nucleotide sequence ID" value="NZ_BAYW01000011.1"/>
</dbReference>
<dbReference type="GO" id="GO:0016987">
    <property type="term" value="F:sigma factor activity"/>
    <property type="evidence" value="ECO:0007669"/>
    <property type="project" value="UniProtKB-UniRule"/>
</dbReference>
<dbReference type="Gene3D" id="1.10.1740.10">
    <property type="match status" value="1"/>
</dbReference>
<dbReference type="NCBIfam" id="TIGR02937">
    <property type="entry name" value="sigma70-ECF"/>
    <property type="match status" value="1"/>
</dbReference>
<protein>
    <recommendedName>
        <fullName evidence="6">RNA polymerase sigma factor FliA</fullName>
    </recommendedName>
    <alternativeName>
        <fullName evidence="6">RNA polymerase sigma factor for flagellar operon</fullName>
    </alternativeName>
    <alternativeName>
        <fullName evidence="6">Sigma F</fullName>
    </alternativeName>
    <alternativeName>
        <fullName evidence="6">Sigma-28</fullName>
    </alternativeName>
</protein>
<dbReference type="NCBIfam" id="NF005413">
    <property type="entry name" value="PRK06986.1"/>
    <property type="match status" value="1"/>
</dbReference>
<comment type="function">
    <text evidence="6">Sigma factors are initiation factors that promote the attachment of RNA polymerase to specific initiation sites and are then released. This sigma factor controls the expression of flagella-related genes.</text>
</comment>
<comment type="subcellular location">
    <subcellularLocation>
        <location evidence="6">Cytoplasm</location>
    </subcellularLocation>
</comment>
<dbReference type="PANTHER" id="PTHR30385:SF7">
    <property type="entry name" value="RNA POLYMERASE SIGMA FACTOR FLIA"/>
    <property type="match status" value="1"/>
</dbReference>
<dbReference type="InterPro" id="IPR007624">
    <property type="entry name" value="RNA_pol_sigma70_r3"/>
</dbReference>
<evidence type="ECO:0000313" key="9">
    <source>
        <dbReference type="Proteomes" id="UP000013111"/>
    </source>
</evidence>
<dbReference type="Pfam" id="PF04545">
    <property type="entry name" value="Sigma70_r4"/>
    <property type="match status" value="1"/>
</dbReference>
<feature type="region of interest" description="Sigma-70 factor domain-4" evidence="6">
    <location>
        <begin position="185"/>
        <end position="233"/>
    </location>
</feature>
<dbReference type="Proteomes" id="UP000013111">
    <property type="component" value="Unassembled WGS sequence"/>
</dbReference>
<feature type="region of interest" description="Sigma-70 factor domain-3" evidence="6">
    <location>
        <begin position="96"/>
        <end position="166"/>
    </location>
</feature>
<keyword evidence="2 6" id="KW-0805">Transcription regulation</keyword>
<dbReference type="PANTHER" id="PTHR30385">
    <property type="entry name" value="SIGMA FACTOR F FLAGELLAR"/>
    <property type="match status" value="1"/>
</dbReference>
<evidence type="ECO:0000256" key="6">
    <source>
        <dbReference type="HAMAP-Rule" id="MF_00962"/>
    </source>
</evidence>
<dbReference type="PRINTS" id="PR00046">
    <property type="entry name" value="SIGMA70FCT"/>
</dbReference>
<evidence type="ECO:0000256" key="2">
    <source>
        <dbReference type="ARBA" id="ARBA00023015"/>
    </source>
</evidence>
<dbReference type="InterPro" id="IPR013324">
    <property type="entry name" value="RNA_pol_sigma_r3/r4-like"/>
</dbReference>
<dbReference type="PROSITE" id="PS00716">
    <property type="entry name" value="SIGMA70_2"/>
    <property type="match status" value="1"/>
</dbReference>
<dbReference type="HAMAP" id="MF_00962">
    <property type="entry name" value="Sigma70_FliA"/>
    <property type="match status" value="1"/>
</dbReference>
<dbReference type="GO" id="GO:0005737">
    <property type="term" value="C:cytoplasm"/>
    <property type="evidence" value="ECO:0007669"/>
    <property type="project" value="UniProtKB-SubCell"/>
</dbReference>
<dbReference type="GO" id="GO:0003677">
    <property type="term" value="F:DNA binding"/>
    <property type="evidence" value="ECO:0007669"/>
    <property type="project" value="UniProtKB-UniRule"/>
</dbReference>
<keyword evidence="3 6" id="KW-0731">Sigma factor</keyword>
<evidence type="ECO:0000256" key="3">
    <source>
        <dbReference type="ARBA" id="ARBA00023082"/>
    </source>
</evidence>
<dbReference type="SUPFAM" id="SSF88946">
    <property type="entry name" value="Sigma2 domain of RNA polymerase sigma factors"/>
    <property type="match status" value="1"/>
</dbReference>
<dbReference type="InterPro" id="IPR000943">
    <property type="entry name" value="RNA_pol_sigma70"/>
</dbReference>
<dbReference type="GO" id="GO:0006352">
    <property type="term" value="P:DNA-templated transcription initiation"/>
    <property type="evidence" value="ECO:0007669"/>
    <property type="project" value="UniProtKB-UniRule"/>
</dbReference>
<proteinExistence type="inferred from homology"/>
<dbReference type="EMBL" id="CAPB01000033">
    <property type="protein sequence ID" value="CCO94667.1"/>
    <property type="molecule type" value="Genomic_DNA"/>
</dbReference>
<evidence type="ECO:0000256" key="1">
    <source>
        <dbReference type="ARBA" id="ARBA00022490"/>
    </source>
</evidence>
<evidence type="ECO:0000256" key="4">
    <source>
        <dbReference type="ARBA" id="ARBA00023125"/>
    </source>
</evidence>
<feature type="DNA-binding region" description="H-T-H motif" evidence="6">
    <location>
        <begin position="207"/>
        <end position="226"/>
    </location>
</feature>
<dbReference type="GO" id="GO:0003899">
    <property type="term" value="F:DNA-directed RNA polymerase activity"/>
    <property type="evidence" value="ECO:0007669"/>
    <property type="project" value="InterPro"/>
</dbReference>
<reference evidence="8 9" key="1">
    <citation type="submission" date="2012-11" db="EMBL/GenBank/DDBJ databases">
        <authorList>
            <person name="Linke B."/>
        </authorList>
    </citation>
    <scope>NUCLEOTIDE SEQUENCE [LARGE SCALE GENOMIC DNA]</scope>
    <source>
        <strain evidence="9">CFBP 1232</strain>
    </source>
</reference>
<dbReference type="InterPro" id="IPR013325">
    <property type="entry name" value="RNA_pol_sigma_r2"/>
</dbReference>
<feature type="region of interest" description="Sigma-70 factor domain-2" evidence="6">
    <location>
        <begin position="16"/>
        <end position="88"/>
    </location>
</feature>
<evidence type="ECO:0000313" key="8">
    <source>
        <dbReference type="EMBL" id="CCO94667.1"/>
    </source>
</evidence>
<comment type="caution">
    <text evidence="8">The sequence shown here is derived from an EMBL/GenBank/DDBJ whole genome shotgun (WGS) entry which is preliminary data.</text>
</comment>
<dbReference type="Gene3D" id="1.20.140.160">
    <property type="match status" value="1"/>
</dbReference>
<organism evidence="8 9">
    <name type="scientific">Erwinia amylovora NBRC 12687 = CFBP 1232</name>
    <dbReference type="NCBI Taxonomy" id="1219359"/>
    <lineage>
        <taxon>Bacteria</taxon>
        <taxon>Pseudomonadati</taxon>
        <taxon>Pseudomonadota</taxon>
        <taxon>Gammaproteobacteria</taxon>
        <taxon>Enterobacterales</taxon>
        <taxon>Erwiniaceae</taxon>
        <taxon>Erwinia</taxon>
    </lineage>
</organism>
<feature type="short sequence motif" description="Interaction with polymerase core subunit RpoC" evidence="6">
    <location>
        <begin position="43"/>
        <end position="46"/>
    </location>
</feature>
<dbReference type="GeneID" id="97606836"/>
<dbReference type="InterPro" id="IPR012845">
    <property type="entry name" value="RNA_pol_sigma_FliA_WhiG"/>
</dbReference>
<dbReference type="InterPro" id="IPR014284">
    <property type="entry name" value="RNA_pol_sigma-70_dom"/>
</dbReference>
<keyword evidence="4 6" id="KW-0238">DNA-binding</keyword>